<dbReference type="Pfam" id="PF05876">
    <property type="entry name" value="GpA_ATPase"/>
    <property type="match status" value="1"/>
</dbReference>
<dbReference type="Gene3D" id="3.40.50.300">
    <property type="entry name" value="P-loop containing nucleotide triphosphate hydrolases"/>
    <property type="match status" value="1"/>
</dbReference>
<dbReference type="Pfam" id="PF20454">
    <property type="entry name" value="GpA_nuclease"/>
    <property type="match status" value="1"/>
</dbReference>
<accession>A0A540VA48</accession>
<dbReference type="GO" id="GO:0005524">
    <property type="term" value="F:ATP binding"/>
    <property type="evidence" value="ECO:0007669"/>
    <property type="project" value="InterPro"/>
</dbReference>
<proteinExistence type="inferred from homology"/>
<dbReference type="InterPro" id="IPR046453">
    <property type="entry name" value="GpA_ATPase"/>
</dbReference>
<dbReference type="InterPro" id="IPR046454">
    <property type="entry name" value="GpA_endonuclease"/>
</dbReference>
<comment type="caution">
    <text evidence="3">The sequence shown here is derived from an EMBL/GenBank/DDBJ whole genome shotgun (WGS) entry which is preliminary data.</text>
</comment>
<dbReference type="PANTHER" id="PTHR34413:SF2">
    <property type="entry name" value="PROPHAGE TAIL FIBER ASSEMBLY PROTEIN HOMOLOG TFAE-RELATED"/>
    <property type="match status" value="1"/>
</dbReference>
<dbReference type="InterPro" id="IPR027417">
    <property type="entry name" value="P-loop_NTPase"/>
</dbReference>
<dbReference type="InterPro" id="IPR008866">
    <property type="entry name" value="Phage_lambda_GpA-like"/>
</dbReference>
<organism evidence="3 4">
    <name type="scientific">Spiribacter salinus</name>
    <dbReference type="NCBI Taxonomy" id="1335746"/>
    <lineage>
        <taxon>Bacteria</taxon>
        <taxon>Pseudomonadati</taxon>
        <taxon>Pseudomonadota</taxon>
        <taxon>Gammaproteobacteria</taxon>
        <taxon>Chromatiales</taxon>
        <taxon>Ectothiorhodospiraceae</taxon>
        <taxon>Spiribacter</taxon>
    </lineage>
</organism>
<dbReference type="EMBL" id="VIFK01000462">
    <property type="protein sequence ID" value="TQE93595.1"/>
    <property type="molecule type" value="Genomic_DNA"/>
</dbReference>
<dbReference type="AlphaFoldDB" id="A0A540VA48"/>
<evidence type="ECO:0008006" key="5">
    <source>
        <dbReference type="Google" id="ProtNLM"/>
    </source>
</evidence>
<dbReference type="Proteomes" id="UP000315400">
    <property type="component" value="Unassembled WGS sequence"/>
</dbReference>
<dbReference type="GO" id="GO:0004519">
    <property type="term" value="F:endonuclease activity"/>
    <property type="evidence" value="ECO:0007669"/>
    <property type="project" value="InterPro"/>
</dbReference>
<gene>
    <name evidence="3" type="ORF">FKY71_18130</name>
</gene>
<evidence type="ECO:0000313" key="4">
    <source>
        <dbReference type="Proteomes" id="UP000315400"/>
    </source>
</evidence>
<dbReference type="InterPro" id="IPR051220">
    <property type="entry name" value="TFA_Chaperone"/>
</dbReference>
<name>A0A540VA48_9GAMM</name>
<reference evidence="3 4" key="1">
    <citation type="submission" date="2019-06" db="EMBL/GenBank/DDBJ databases">
        <title>Metagenome assembled Genome of Spiribacter salinus SL48-SHIP from the microbial mat of Salt Lake 48 (Novosibirsk region, Russia).</title>
        <authorList>
            <person name="Shipova A."/>
            <person name="Rozanov A.S."/>
            <person name="Bryanskaya A.V."/>
            <person name="Peltek S.E."/>
        </authorList>
    </citation>
    <scope>NUCLEOTIDE SEQUENCE [LARGE SCALE GENOMIC DNA]</scope>
    <source>
        <strain evidence="3">SL48-SHIP-2</strain>
    </source>
</reference>
<feature type="domain" description="Phage terminase large subunit GpA ATPase" evidence="1">
    <location>
        <begin position="60"/>
        <end position="298"/>
    </location>
</feature>
<dbReference type="PANTHER" id="PTHR34413">
    <property type="entry name" value="PROPHAGE TAIL FIBER ASSEMBLY PROTEIN HOMOLOG TFAE-RELATED-RELATED"/>
    <property type="match status" value="1"/>
</dbReference>
<evidence type="ECO:0000259" key="2">
    <source>
        <dbReference type="Pfam" id="PF20454"/>
    </source>
</evidence>
<dbReference type="GO" id="GO:0016887">
    <property type="term" value="F:ATP hydrolysis activity"/>
    <property type="evidence" value="ECO:0007669"/>
    <property type="project" value="InterPro"/>
</dbReference>
<evidence type="ECO:0000259" key="1">
    <source>
        <dbReference type="Pfam" id="PF05876"/>
    </source>
</evidence>
<feature type="domain" description="Terminase large subunit GpA endonuclease" evidence="2">
    <location>
        <begin position="331"/>
        <end position="594"/>
    </location>
</feature>
<dbReference type="HAMAP" id="MF_04144">
    <property type="entry name" value="TERL_LAMBDA"/>
    <property type="match status" value="1"/>
</dbReference>
<sequence>MRQPGWNMSQAIEQLNAAIRRGMRAMEKPEPMRLSEWAEKHFYLSPESSYVEGGFKPLAYQAPIMDAISNDDVREVWMPKSARLGYTKIIIAALLYFAHHKRRNSIIYRPTDAQADKFVQTEIDTAIRDVSVMREVANWIGKSKHPGNKVDRKTFTGSVLYSRGGNAANNYRDLTADVVIYDELDGFVRDVEGEGDPVSLGNQRLEGATFPTLIGGSTPTVLGESLIEEHAHGAEAHFRYHVPCPHCGHEQSLVWGGDGESRGIKFDSGTGSLHGYLCESCGVLFSQAEYMQVMDRGRYIDGNGRWIESGIFRSPQGDPITPPSTMAFMGLWRAYSPMSSWADIVANFLASYKDASRLKTWTNTTLGESWEEPGEKIAWNVLLDRREDYEGIPDGVRVRTVGVDIQKERIECEHVGWGAGEESWSLDYQIIPGDTTGREVWDDLAELMAEWAPHAACIDAGYRPRYVRSFARKRRWVFPIKGQGGPRIPLIETDPRKRAKRLRKRLRSEEADEPIGVDEGKGAHFRRLKVDSPGPGYCHFPHRPEYDQEYFEQLTGAKLVYRKQAGRTVKVWEDSRPRVEALDCRVYAHAALILSG</sequence>
<protein>
    <recommendedName>
        <fullName evidence="5">Phage terminase large subunit family protein</fullName>
    </recommendedName>
</protein>
<feature type="non-terminal residue" evidence="3">
    <location>
        <position position="596"/>
    </location>
</feature>
<evidence type="ECO:0000313" key="3">
    <source>
        <dbReference type="EMBL" id="TQE93595.1"/>
    </source>
</evidence>